<sequence>MIYYFLVAHYENYGKFKMKILKKWYTIPLKTKFLTKFYIQTIVKEIDIYDK</sequence>
<proteinExistence type="predicted"/>
<dbReference type="AlphaFoldDB" id="A0AAV3W4L6"/>
<evidence type="ECO:0000313" key="2">
    <source>
        <dbReference type="Proteomes" id="UP000325212"/>
    </source>
</evidence>
<name>A0AAV3W4L6_9CLOT</name>
<accession>A0AAV3W4L6</accession>
<protein>
    <submittedName>
        <fullName evidence="1">Uncharacterized protein</fullName>
    </submittedName>
</protein>
<evidence type="ECO:0000313" key="1">
    <source>
        <dbReference type="EMBL" id="GEA33044.1"/>
    </source>
</evidence>
<organism evidence="1 2">
    <name type="scientific">Clostridium diolis</name>
    <dbReference type="NCBI Taxonomy" id="223919"/>
    <lineage>
        <taxon>Bacteria</taxon>
        <taxon>Bacillati</taxon>
        <taxon>Bacillota</taxon>
        <taxon>Clostridia</taxon>
        <taxon>Eubacteriales</taxon>
        <taxon>Clostridiaceae</taxon>
        <taxon>Clostridium</taxon>
    </lineage>
</organism>
<dbReference type="Proteomes" id="UP000325212">
    <property type="component" value="Unassembled WGS sequence"/>
</dbReference>
<gene>
    <name evidence="1" type="ORF">CDIOL_39670</name>
</gene>
<dbReference type="EMBL" id="BJLA01000017">
    <property type="protein sequence ID" value="GEA33044.1"/>
    <property type="molecule type" value="Genomic_DNA"/>
</dbReference>
<keyword evidence="2" id="KW-1185">Reference proteome</keyword>
<reference evidence="1 2" key="1">
    <citation type="submission" date="2019-06" db="EMBL/GenBank/DDBJ databases">
        <title>Draft genome sequence of Clostridium diolis DSM 15410.</title>
        <authorList>
            <person name="Kobayashi H."/>
            <person name="Tanizawa Y."/>
            <person name="Tohno M."/>
        </authorList>
    </citation>
    <scope>NUCLEOTIDE SEQUENCE [LARGE SCALE GENOMIC DNA]</scope>
    <source>
        <strain evidence="1 2">DSM 15410</strain>
    </source>
</reference>
<comment type="caution">
    <text evidence="1">The sequence shown here is derived from an EMBL/GenBank/DDBJ whole genome shotgun (WGS) entry which is preliminary data.</text>
</comment>